<keyword evidence="1" id="KW-0472">Membrane</keyword>
<evidence type="ECO:0000256" key="1">
    <source>
        <dbReference type="SAM" id="Phobius"/>
    </source>
</evidence>
<name>A0A4Y7IHZ6_PAPSO</name>
<feature type="transmembrane region" description="Helical" evidence="1">
    <location>
        <begin position="6"/>
        <end position="24"/>
    </location>
</feature>
<protein>
    <submittedName>
        <fullName evidence="2">Uncharacterized protein</fullName>
    </submittedName>
</protein>
<feature type="transmembrane region" description="Helical" evidence="1">
    <location>
        <begin position="31"/>
        <end position="50"/>
    </location>
</feature>
<reference evidence="2 3" key="1">
    <citation type="journal article" date="2018" name="Science">
        <title>The opium poppy genome and morphinan production.</title>
        <authorList>
            <person name="Guo L."/>
            <person name="Winzer T."/>
            <person name="Yang X."/>
            <person name="Li Y."/>
            <person name="Ning Z."/>
            <person name="He Z."/>
            <person name="Teodor R."/>
            <person name="Lu Y."/>
            <person name="Bowser T.A."/>
            <person name="Graham I.A."/>
            <person name="Ye K."/>
        </authorList>
    </citation>
    <scope>NUCLEOTIDE SEQUENCE [LARGE SCALE GENOMIC DNA]</scope>
    <source>
        <strain evidence="3">cv. HN1</strain>
        <tissue evidence="2">Leaves</tissue>
    </source>
</reference>
<gene>
    <name evidence="2" type="ORF">C5167_040316</name>
</gene>
<proteinExistence type="predicted"/>
<organism evidence="2 3">
    <name type="scientific">Papaver somniferum</name>
    <name type="common">Opium poppy</name>
    <dbReference type="NCBI Taxonomy" id="3469"/>
    <lineage>
        <taxon>Eukaryota</taxon>
        <taxon>Viridiplantae</taxon>
        <taxon>Streptophyta</taxon>
        <taxon>Embryophyta</taxon>
        <taxon>Tracheophyta</taxon>
        <taxon>Spermatophyta</taxon>
        <taxon>Magnoliopsida</taxon>
        <taxon>Ranunculales</taxon>
        <taxon>Papaveraceae</taxon>
        <taxon>Papaveroideae</taxon>
        <taxon>Papaver</taxon>
    </lineage>
</organism>
<keyword evidence="1" id="KW-0812">Transmembrane</keyword>
<dbReference type="Proteomes" id="UP000316621">
    <property type="component" value="Chromosome 1"/>
</dbReference>
<sequence>MIFLGLYRAVNIISWFCFAGALLYQCISQYYSIMFGVANFSSLWVVTGWFRVMPVSRWINVSRETQSRSRPNPRLIQIHVF</sequence>
<accession>A0A4Y7IHZ6</accession>
<dbReference type="Gramene" id="RZC47360">
    <property type="protein sequence ID" value="RZC47360"/>
    <property type="gene ID" value="C5167_040316"/>
</dbReference>
<evidence type="ECO:0000313" key="2">
    <source>
        <dbReference type="EMBL" id="RZC47360.1"/>
    </source>
</evidence>
<keyword evidence="1" id="KW-1133">Transmembrane helix</keyword>
<keyword evidence="3" id="KW-1185">Reference proteome</keyword>
<dbReference type="AlphaFoldDB" id="A0A4Y7IHZ6"/>
<evidence type="ECO:0000313" key="3">
    <source>
        <dbReference type="Proteomes" id="UP000316621"/>
    </source>
</evidence>
<dbReference type="EMBL" id="CM010715">
    <property type="protein sequence ID" value="RZC47360.1"/>
    <property type="molecule type" value="Genomic_DNA"/>
</dbReference>